<dbReference type="PANTHER" id="PTHR10131:SF94">
    <property type="entry name" value="TNF RECEPTOR-ASSOCIATED FACTOR 4"/>
    <property type="match status" value="1"/>
</dbReference>
<feature type="domain" description="TRAF-type" evidence="6">
    <location>
        <begin position="183"/>
        <end position="227"/>
    </location>
</feature>
<comment type="caution">
    <text evidence="7">The sequence shown here is derived from an EMBL/GenBank/DDBJ whole genome shotgun (WGS) entry which is preliminary data.</text>
</comment>
<evidence type="ECO:0000313" key="7">
    <source>
        <dbReference type="EMBL" id="RUS17192.1"/>
    </source>
</evidence>
<feature type="zinc finger region" description="TRAF-type" evidence="4">
    <location>
        <begin position="128"/>
        <end position="181"/>
    </location>
</feature>
<dbReference type="Gene3D" id="3.30.40.10">
    <property type="entry name" value="Zinc/RING finger domain, C3HC4 (zinc finger)"/>
    <property type="match status" value="3"/>
</dbReference>
<keyword evidence="1 4" id="KW-0479">Metal-binding</keyword>
<evidence type="ECO:0000256" key="2">
    <source>
        <dbReference type="ARBA" id="ARBA00022771"/>
    </source>
</evidence>
<feature type="zinc finger region" description="TRAF-type" evidence="4">
    <location>
        <begin position="183"/>
        <end position="227"/>
    </location>
</feature>
<dbReference type="InterPro" id="IPR001293">
    <property type="entry name" value="Znf_TRAF"/>
</dbReference>
<feature type="region of interest" description="Disordered" evidence="5">
    <location>
        <begin position="306"/>
        <end position="338"/>
    </location>
</feature>
<dbReference type="SUPFAM" id="SSF49599">
    <property type="entry name" value="TRAF domain-like"/>
    <property type="match status" value="1"/>
</dbReference>
<sequence>MMSLASVTRIKPQNLAIPISFFFPPNGPGRRLVRSARVQLQGLRQPEPDMLHLPDSLRRPRRLTVRVCIYQVVTTTPTCPIDRLPLPLASLQPVVKIIANMVNELVVYCPRADVGCPFTGQRQLVEHHLREDCLYVVSPCRLDECKELVLKKDLTEHVEMCRFRVVECPMCKSKIRMRDLEDHHQICPAETVNCPHCHTPRTRSAHATHLLDCPDATVPCLHSPFGCPWTGPRRDLWALHVAACPYEALKGFLSLHRRQTDHIEHELRQLRATQHELVEDVTDLRGRFEEVTGCLSSMFPSYFTPAPPSSALDPSDPSSSDSAHLGLPPGPLPLSPHELILSDNDRIRNEVETLTASLASLELKQNVAIMTETLRMQEEMQSLRALCHGLRMQMHYLLMERKQGPAGAAAGSAAAAAAGVNKPSGSVGSAGGPGPSGSARKVGPMFGECWIVIYVRLSPVCECPTGDGDRVSHLQNANCVPLNGSVWAHRRVQRCQGRTRSSKPLAVRKGALEFF</sequence>
<feature type="region of interest" description="Disordered" evidence="5">
    <location>
        <begin position="420"/>
        <end position="439"/>
    </location>
</feature>
<keyword evidence="3 4" id="KW-0862">Zinc</keyword>
<dbReference type="EMBL" id="RBNJ01023335">
    <property type="protein sequence ID" value="RUS17192.1"/>
    <property type="molecule type" value="Genomic_DNA"/>
</dbReference>
<accession>A0A433PI06</accession>
<keyword evidence="2 4" id="KW-0863">Zinc-finger</keyword>
<protein>
    <recommendedName>
        <fullName evidence="6">TRAF-type domain-containing protein</fullName>
    </recommendedName>
</protein>
<evidence type="ECO:0000259" key="6">
    <source>
        <dbReference type="PROSITE" id="PS50145"/>
    </source>
</evidence>
<dbReference type="PANTHER" id="PTHR10131">
    <property type="entry name" value="TNF RECEPTOR ASSOCIATED FACTOR"/>
    <property type="match status" value="1"/>
</dbReference>
<proteinExistence type="predicted"/>
<keyword evidence="8" id="KW-1185">Reference proteome</keyword>
<reference evidence="7 8" key="1">
    <citation type="journal article" date="2018" name="New Phytol.">
        <title>Phylogenomics of Endogonaceae and evolution of mycorrhizas within Mucoromycota.</title>
        <authorList>
            <person name="Chang Y."/>
            <person name="Desiro A."/>
            <person name="Na H."/>
            <person name="Sandor L."/>
            <person name="Lipzen A."/>
            <person name="Clum A."/>
            <person name="Barry K."/>
            <person name="Grigoriev I.V."/>
            <person name="Martin F.M."/>
            <person name="Stajich J.E."/>
            <person name="Smith M.E."/>
            <person name="Bonito G."/>
            <person name="Spatafora J.W."/>
        </authorList>
    </citation>
    <scope>NUCLEOTIDE SEQUENCE [LARGE SCALE GENOMIC DNA]</scope>
    <source>
        <strain evidence="7 8">AD002</strain>
    </source>
</reference>
<dbReference type="Pfam" id="PF02176">
    <property type="entry name" value="zf-TRAF"/>
    <property type="match status" value="1"/>
</dbReference>
<dbReference type="AlphaFoldDB" id="A0A433PI06"/>
<dbReference type="PROSITE" id="PS50145">
    <property type="entry name" value="ZF_TRAF"/>
    <property type="match status" value="2"/>
</dbReference>
<organism evidence="7 8">
    <name type="scientific">Jimgerdemannia flammicorona</name>
    <dbReference type="NCBI Taxonomy" id="994334"/>
    <lineage>
        <taxon>Eukaryota</taxon>
        <taxon>Fungi</taxon>
        <taxon>Fungi incertae sedis</taxon>
        <taxon>Mucoromycota</taxon>
        <taxon>Mucoromycotina</taxon>
        <taxon>Endogonomycetes</taxon>
        <taxon>Endogonales</taxon>
        <taxon>Endogonaceae</taxon>
        <taxon>Jimgerdemannia</taxon>
    </lineage>
</organism>
<dbReference type="Proteomes" id="UP000274822">
    <property type="component" value="Unassembled WGS sequence"/>
</dbReference>
<evidence type="ECO:0000256" key="1">
    <source>
        <dbReference type="ARBA" id="ARBA00022723"/>
    </source>
</evidence>
<name>A0A433PI06_9FUNG</name>
<evidence type="ECO:0000256" key="5">
    <source>
        <dbReference type="SAM" id="MobiDB-lite"/>
    </source>
</evidence>
<feature type="compositionally biased region" description="Low complexity" evidence="5">
    <location>
        <begin position="309"/>
        <end position="327"/>
    </location>
</feature>
<feature type="domain" description="TRAF-type" evidence="6">
    <location>
        <begin position="128"/>
        <end position="181"/>
    </location>
</feature>
<dbReference type="GO" id="GO:0008270">
    <property type="term" value="F:zinc ion binding"/>
    <property type="evidence" value="ECO:0007669"/>
    <property type="project" value="UniProtKB-KW"/>
</dbReference>
<evidence type="ECO:0000256" key="3">
    <source>
        <dbReference type="ARBA" id="ARBA00022833"/>
    </source>
</evidence>
<evidence type="ECO:0000313" key="8">
    <source>
        <dbReference type="Proteomes" id="UP000274822"/>
    </source>
</evidence>
<evidence type="ECO:0000256" key="4">
    <source>
        <dbReference type="PROSITE-ProRule" id="PRU00207"/>
    </source>
</evidence>
<dbReference type="InterPro" id="IPR013083">
    <property type="entry name" value="Znf_RING/FYVE/PHD"/>
</dbReference>
<gene>
    <name evidence="7" type="ORF">BC938DRAFT_476328</name>
</gene>